<dbReference type="CDD" id="cd19438">
    <property type="entry name" value="lipocalin_Blc-like"/>
    <property type="match status" value="1"/>
</dbReference>
<feature type="domain" description="Lipocalin/cytosolic fatty-acid binding" evidence="3">
    <location>
        <begin position="35"/>
        <end position="142"/>
    </location>
</feature>
<dbReference type="InterPro" id="IPR002446">
    <property type="entry name" value="Lipocalin_bac"/>
</dbReference>
<dbReference type="InterPro" id="IPR022271">
    <property type="entry name" value="Lipocalin_ApoD"/>
</dbReference>
<evidence type="ECO:0000256" key="1">
    <source>
        <dbReference type="ARBA" id="ARBA00006889"/>
    </source>
</evidence>
<feature type="signal peptide" evidence="2">
    <location>
        <begin position="1"/>
        <end position="28"/>
    </location>
</feature>
<dbReference type="Gene3D" id="2.40.128.20">
    <property type="match status" value="1"/>
</dbReference>
<keyword evidence="2" id="KW-0732">Signal</keyword>
<name>A0ABU6W7R7_9FABA</name>
<dbReference type="Proteomes" id="UP001341840">
    <property type="component" value="Unassembled WGS sequence"/>
</dbReference>
<dbReference type="InterPro" id="IPR012674">
    <property type="entry name" value="Calycin"/>
</dbReference>
<evidence type="ECO:0000256" key="2">
    <source>
        <dbReference type="PIRNR" id="PIRNR036893"/>
    </source>
</evidence>
<dbReference type="Pfam" id="PF08212">
    <property type="entry name" value="Lipocalin_2"/>
    <property type="match status" value="1"/>
</dbReference>
<proteinExistence type="inferred from homology"/>
<dbReference type="SUPFAM" id="SSF50814">
    <property type="entry name" value="Lipocalins"/>
    <property type="match status" value="1"/>
</dbReference>
<evidence type="ECO:0000259" key="3">
    <source>
        <dbReference type="Pfam" id="PF08212"/>
    </source>
</evidence>
<dbReference type="PANTHER" id="PTHR10612">
    <property type="entry name" value="APOLIPOPROTEIN D"/>
    <property type="match status" value="1"/>
</dbReference>
<reference evidence="4 5" key="1">
    <citation type="journal article" date="2023" name="Plants (Basel)">
        <title>Bridging the Gap: Combining Genomics and Transcriptomics Approaches to Understand Stylosanthes scabra, an Orphan Legume from the Brazilian Caatinga.</title>
        <authorList>
            <person name="Ferreira-Neto J.R.C."/>
            <person name="da Silva M.D."/>
            <person name="Binneck E."/>
            <person name="de Melo N.F."/>
            <person name="da Silva R.H."/>
            <person name="de Melo A.L.T.M."/>
            <person name="Pandolfi V."/>
            <person name="Bustamante F.O."/>
            <person name="Brasileiro-Vidal A.C."/>
            <person name="Benko-Iseppon A.M."/>
        </authorList>
    </citation>
    <scope>NUCLEOTIDE SEQUENCE [LARGE SCALE GENOMIC DNA]</scope>
    <source>
        <tissue evidence="4">Leaves</tissue>
    </source>
</reference>
<dbReference type="PANTHER" id="PTHR10612:SF34">
    <property type="entry name" value="APOLIPOPROTEIN D"/>
    <property type="match status" value="1"/>
</dbReference>
<dbReference type="InterPro" id="IPR022272">
    <property type="entry name" value="Lipocalin_CS"/>
</dbReference>
<comment type="caution">
    <text evidence="4">The sequence shown here is derived from an EMBL/GenBank/DDBJ whole genome shotgun (WGS) entry which is preliminary data.</text>
</comment>
<evidence type="ECO:0000313" key="5">
    <source>
        <dbReference type="Proteomes" id="UP001341840"/>
    </source>
</evidence>
<dbReference type="EMBL" id="JASCZI010181279">
    <property type="protein sequence ID" value="MED6180851.1"/>
    <property type="molecule type" value="Genomic_DNA"/>
</dbReference>
<evidence type="ECO:0000313" key="4">
    <source>
        <dbReference type="EMBL" id="MED6180851.1"/>
    </source>
</evidence>
<accession>A0ABU6W7R7</accession>
<feature type="chain" id="PRO_5045017028" description="Lipocalin/cytosolic fatty-acid binding domain-containing protein" evidence="2">
    <location>
        <begin position="29"/>
        <end position="146"/>
    </location>
</feature>
<dbReference type="InterPro" id="IPR047202">
    <property type="entry name" value="Lipocalin_Blc-like_dom"/>
</dbReference>
<dbReference type="PIRSF" id="PIRSF036893">
    <property type="entry name" value="Lipocalin_ApoD"/>
    <property type="match status" value="1"/>
</dbReference>
<protein>
    <recommendedName>
        <fullName evidence="3">Lipocalin/cytosolic fatty-acid binding domain-containing protein</fullName>
    </recommendedName>
</protein>
<sequence length="146" mass="16710">MAAKAKHMLHCLFLVASLLLTIVVNGNATTVVKNLDLKRYMGRWYEIARFPSFFEKSDAVDTRATYTLNYNGTVHVLNENWVGGKRNFIEGIAYKADPKSNEAKFKVKFHVPPSVGDYWVLYIDQNYQHAVVGGPTKIFLWVSIYF</sequence>
<dbReference type="PRINTS" id="PR01171">
    <property type="entry name" value="BCTLIPOCALIN"/>
</dbReference>
<gene>
    <name evidence="4" type="ORF">PIB30_013934</name>
</gene>
<dbReference type="InterPro" id="IPR000566">
    <property type="entry name" value="Lipocln_cytosolic_FA-bd_dom"/>
</dbReference>
<comment type="similarity">
    <text evidence="1 2">Belongs to the calycin superfamily. Lipocalin family.</text>
</comment>
<dbReference type="PROSITE" id="PS00213">
    <property type="entry name" value="LIPOCALIN"/>
    <property type="match status" value="1"/>
</dbReference>
<keyword evidence="5" id="KW-1185">Reference proteome</keyword>
<organism evidence="4 5">
    <name type="scientific">Stylosanthes scabra</name>
    <dbReference type="NCBI Taxonomy" id="79078"/>
    <lineage>
        <taxon>Eukaryota</taxon>
        <taxon>Viridiplantae</taxon>
        <taxon>Streptophyta</taxon>
        <taxon>Embryophyta</taxon>
        <taxon>Tracheophyta</taxon>
        <taxon>Spermatophyta</taxon>
        <taxon>Magnoliopsida</taxon>
        <taxon>eudicotyledons</taxon>
        <taxon>Gunneridae</taxon>
        <taxon>Pentapetalae</taxon>
        <taxon>rosids</taxon>
        <taxon>fabids</taxon>
        <taxon>Fabales</taxon>
        <taxon>Fabaceae</taxon>
        <taxon>Papilionoideae</taxon>
        <taxon>50 kb inversion clade</taxon>
        <taxon>dalbergioids sensu lato</taxon>
        <taxon>Dalbergieae</taxon>
        <taxon>Pterocarpus clade</taxon>
        <taxon>Stylosanthes</taxon>
    </lineage>
</organism>